<accession>A0ABN7VAE7</accession>
<evidence type="ECO:0000313" key="1">
    <source>
        <dbReference type="EMBL" id="CAG8750609.1"/>
    </source>
</evidence>
<gene>
    <name evidence="1" type="ORF">GMARGA_LOCUS16343</name>
</gene>
<protein>
    <submittedName>
        <fullName evidence="1">1602_t:CDS:1</fullName>
    </submittedName>
</protein>
<keyword evidence="2" id="KW-1185">Reference proteome</keyword>
<proteinExistence type="predicted"/>
<sequence length="105" mass="12281">MPEEVTALQRKSVVENTLNWVNQFENYCKDTNLSGKLSDISDPNQLEEELCKYFTIYHKTTSDKYSVIFLQSAINTLNQYFNCKTSKIKLIDLNNKKAHSDLWHT</sequence>
<evidence type="ECO:0000313" key="2">
    <source>
        <dbReference type="Proteomes" id="UP000789901"/>
    </source>
</evidence>
<comment type="caution">
    <text evidence="1">The sequence shown here is derived from an EMBL/GenBank/DDBJ whole genome shotgun (WGS) entry which is preliminary data.</text>
</comment>
<organism evidence="1 2">
    <name type="scientific">Gigaspora margarita</name>
    <dbReference type="NCBI Taxonomy" id="4874"/>
    <lineage>
        <taxon>Eukaryota</taxon>
        <taxon>Fungi</taxon>
        <taxon>Fungi incertae sedis</taxon>
        <taxon>Mucoromycota</taxon>
        <taxon>Glomeromycotina</taxon>
        <taxon>Glomeromycetes</taxon>
        <taxon>Diversisporales</taxon>
        <taxon>Gigasporaceae</taxon>
        <taxon>Gigaspora</taxon>
    </lineage>
</organism>
<name>A0ABN7VAE7_GIGMA</name>
<dbReference type="Proteomes" id="UP000789901">
    <property type="component" value="Unassembled WGS sequence"/>
</dbReference>
<dbReference type="EMBL" id="CAJVQB010011803">
    <property type="protein sequence ID" value="CAG8750609.1"/>
    <property type="molecule type" value="Genomic_DNA"/>
</dbReference>
<reference evidence="1 2" key="1">
    <citation type="submission" date="2021-06" db="EMBL/GenBank/DDBJ databases">
        <authorList>
            <person name="Kallberg Y."/>
            <person name="Tangrot J."/>
            <person name="Rosling A."/>
        </authorList>
    </citation>
    <scope>NUCLEOTIDE SEQUENCE [LARGE SCALE GENOMIC DNA]</scope>
    <source>
        <strain evidence="1 2">120-4 pot B 10/14</strain>
    </source>
</reference>